<name>A0A9N7NLP7_STRHE</name>
<dbReference type="OrthoDB" id="411524at2759"/>
<evidence type="ECO:0000256" key="5">
    <source>
        <dbReference type="ARBA" id="ARBA00022679"/>
    </source>
</evidence>
<dbReference type="Pfam" id="PF01501">
    <property type="entry name" value="Glyco_transf_8"/>
    <property type="match status" value="1"/>
</dbReference>
<feature type="signal peptide" evidence="8">
    <location>
        <begin position="1"/>
        <end position="25"/>
    </location>
</feature>
<feature type="compositionally biased region" description="Low complexity" evidence="7">
    <location>
        <begin position="107"/>
        <end position="131"/>
    </location>
</feature>
<dbReference type="GO" id="GO:0005794">
    <property type="term" value="C:Golgi apparatus"/>
    <property type="evidence" value="ECO:0007669"/>
    <property type="project" value="TreeGrafter"/>
</dbReference>
<protein>
    <recommendedName>
        <fullName evidence="6">Hexosyltransferase</fullName>
        <ecNumber evidence="6">2.4.1.-</ecNumber>
    </recommendedName>
</protein>
<organism evidence="9 10">
    <name type="scientific">Striga hermonthica</name>
    <name type="common">Purple witchweed</name>
    <name type="synonym">Buchnera hermonthica</name>
    <dbReference type="NCBI Taxonomy" id="68872"/>
    <lineage>
        <taxon>Eukaryota</taxon>
        <taxon>Viridiplantae</taxon>
        <taxon>Streptophyta</taxon>
        <taxon>Embryophyta</taxon>
        <taxon>Tracheophyta</taxon>
        <taxon>Spermatophyta</taxon>
        <taxon>Magnoliopsida</taxon>
        <taxon>eudicotyledons</taxon>
        <taxon>Gunneridae</taxon>
        <taxon>Pentapetalae</taxon>
        <taxon>asterids</taxon>
        <taxon>lamiids</taxon>
        <taxon>Lamiales</taxon>
        <taxon>Orobanchaceae</taxon>
        <taxon>Buchnereae</taxon>
        <taxon>Striga</taxon>
    </lineage>
</organism>
<evidence type="ECO:0000256" key="8">
    <source>
        <dbReference type="SAM" id="SignalP"/>
    </source>
</evidence>
<evidence type="ECO:0000256" key="2">
    <source>
        <dbReference type="ARBA" id="ARBA00004877"/>
    </source>
</evidence>
<evidence type="ECO:0000256" key="1">
    <source>
        <dbReference type="ARBA" id="ARBA00004606"/>
    </source>
</evidence>
<keyword evidence="4" id="KW-0328">Glycosyltransferase</keyword>
<proteinExistence type="inferred from homology"/>
<dbReference type="EC" id="2.4.1.-" evidence="6"/>
<evidence type="ECO:0000313" key="9">
    <source>
        <dbReference type="EMBL" id="CAA0834137.1"/>
    </source>
</evidence>
<dbReference type="Proteomes" id="UP001153555">
    <property type="component" value="Unassembled WGS sequence"/>
</dbReference>
<comment type="subcellular location">
    <subcellularLocation>
        <location evidence="1">Membrane</location>
        <topology evidence="1">Single-pass type II membrane protein</topology>
    </subcellularLocation>
</comment>
<evidence type="ECO:0000256" key="3">
    <source>
        <dbReference type="ARBA" id="ARBA00006351"/>
    </source>
</evidence>
<dbReference type="PANTHER" id="PTHR13778:SF13">
    <property type="entry name" value="GALACTURONOSYLTRANSFERASE-LIKE 3-RELATED"/>
    <property type="match status" value="1"/>
</dbReference>
<dbReference type="GO" id="GO:0016020">
    <property type="term" value="C:membrane"/>
    <property type="evidence" value="ECO:0007669"/>
    <property type="project" value="UniProtKB-SubCell"/>
</dbReference>
<accession>A0A9N7NLP7</accession>
<dbReference type="GO" id="GO:0016757">
    <property type="term" value="F:glycosyltransferase activity"/>
    <property type="evidence" value="ECO:0007669"/>
    <property type="project" value="UniProtKB-KW"/>
</dbReference>
<keyword evidence="8" id="KW-0732">Signal</keyword>
<keyword evidence="10" id="KW-1185">Reference proteome</keyword>
<dbReference type="PANTHER" id="PTHR13778">
    <property type="entry name" value="GLYCOSYLTRANSFERASE 8 DOMAIN-CONTAINING PROTEIN"/>
    <property type="match status" value="1"/>
</dbReference>
<dbReference type="InterPro" id="IPR029044">
    <property type="entry name" value="Nucleotide-diphossugar_trans"/>
</dbReference>
<reference evidence="9" key="1">
    <citation type="submission" date="2019-12" db="EMBL/GenBank/DDBJ databases">
        <authorList>
            <person name="Scholes J."/>
        </authorList>
    </citation>
    <scope>NUCLEOTIDE SEQUENCE</scope>
</reference>
<dbReference type="EMBL" id="CACSLK010027843">
    <property type="protein sequence ID" value="CAA0834137.1"/>
    <property type="molecule type" value="Genomic_DNA"/>
</dbReference>
<sequence length="323" mass="35323">MPLDLRLLTTTLLLLLLPTPRPSAAVQPQTPPFHEAPAFRNTDSCPAPADPSASPYSPSSATPPARRTPPSTFSPTPPNTPPFAPPSPPPSPTSASASIPLSPPYSAPSSTLPSAALSISPSTTPESTLPTSSPPPSVVSSTSTLTSSWWTTSLPSGRPTSGLPSSVPRSYCHANFTLYFTSRFWSNPVFAGKFRDRRACYFNTGVMVIDLEKWRAKRLTQKLEHWMQVQKRHRIYNLGSFPPFLLVFAGDVEAVEHRWNQHGQGGDNVVGQCRDLHPGPVSLLYWSGKGKPWLRLDANRPCTLDHLWAPNDLYRHEPLFADS</sequence>
<dbReference type="AlphaFoldDB" id="A0A9N7NLP7"/>
<comment type="similarity">
    <text evidence="3 6">Belongs to the glycosyltransferase 8 family.</text>
</comment>
<gene>
    <name evidence="9" type="ORF">SHERM_29378</name>
</gene>
<evidence type="ECO:0000256" key="4">
    <source>
        <dbReference type="ARBA" id="ARBA00022676"/>
    </source>
</evidence>
<dbReference type="SUPFAM" id="SSF53448">
    <property type="entry name" value="Nucleotide-diphospho-sugar transferases"/>
    <property type="match status" value="1"/>
</dbReference>
<keyword evidence="5" id="KW-0808">Transferase</keyword>
<dbReference type="Gene3D" id="3.90.550.10">
    <property type="entry name" value="Spore Coat Polysaccharide Biosynthesis Protein SpsA, Chain A"/>
    <property type="match status" value="1"/>
</dbReference>
<comment type="pathway">
    <text evidence="2">Glycan metabolism; pectin biosynthesis.</text>
</comment>
<comment type="caution">
    <text evidence="9">The sequence shown here is derived from an EMBL/GenBank/DDBJ whole genome shotgun (WGS) entry which is preliminary data.</text>
</comment>
<feature type="chain" id="PRO_5040150007" description="Hexosyltransferase" evidence="8">
    <location>
        <begin position="26"/>
        <end position="323"/>
    </location>
</feature>
<dbReference type="InterPro" id="IPR002495">
    <property type="entry name" value="Glyco_trans_8"/>
</dbReference>
<evidence type="ECO:0000256" key="7">
    <source>
        <dbReference type="SAM" id="MobiDB-lite"/>
    </source>
</evidence>
<feature type="region of interest" description="Disordered" evidence="7">
    <location>
        <begin position="22"/>
        <end position="140"/>
    </location>
</feature>
<evidence type="ECO:0000256" key="6">
    <source>
        <dbReference type="RuleBase" id="RU362027"/>
    </source>
</evidence>
<feature type="compositionally biased region" description="Low complexity" evidence="7">
    <location>
        <begin position="46"/>
        <end position="74"/>
    </location>
</feature>
<dbReference type="InterPro" id="IPR050748">
    <property type="entry name" value="Glycosyltrans_8_dom-fam"/>
</dbReference>
<evidence type="ECO:0000313" key="10">
    <source>
        <dbReference type="Proteomes" id="UP001153555"/>
    </source>
</evidence>
<feature type="compositionally biased region" description="Pro residues" evidence="7">
    <location>
        <begin position="75"/>
        <end position="92"/>
    </location>
</feature>